<dbReference type="AlphaFoldDB" id="A0A1U7HVV2"/>
<comment type="caution">
    <text evidence="2">The sequence shown here is derived from an EMBL/GenBank/DDBJ whole genome shotgun (WGS) entry which is preliminary data.</text>
</comment>
<keyword evidence="3" id="KW-1185">Reference proteome</keyword>
<evidence type="ECO:0000256" key="1">
    <source>
        <dbReference type="SAM" id="SignalP"/>
    </source>
</evidence>
<reference evidence="2 3" key="1">
    <citation type="submission" date="2016-11" db="EMBL/GenBank/DDBJ databases">
        <title>Draft Genome Sequences of Nine Cyanobacterial Strains from Diverse Habitats.</title>
        <authorList>
            <person name="Zhu T."/>
            <person name="Hou S."/>
            <person name="Lu X."/>
            <person name="Hess W.R."/>
        </authorList>
    </citation>
    <scope>NUCLEOTIDE SEQUENCE [LARGE SCALE GENOMIC DNA]</scope>
    <source>
        <strain evidence="2 3">5.2 s.c.1</strain>
    </source>
</reference>
<sequence>MKMRMNWLVVPTALVANLILTTAALADAPVIKIAPNFQPDPIVVQGTSGGAKNSNCGNISGTPSQVIQVTQPLPYLQLQVKTEGQPTLLIEGPGGRFCVLADQFSGGSAQISGFWQPGRYSLYIGERSPARHPYTLSISHTKK</sequence>
<dbReference type="STRING" id="247279.NIES1031_07355"/>
<name>A0A1U7HVV2_9CHRO</name>
<dbReference type="OrthoDB" id="581999at2"/>
<evidence type="ECO:0000313" key="3">
    <source>
        <dbReference type="Proteomes" id="UP000185984"/>
    </source>
</evidence>
<organism evidence="2 3">
    <name type="scientific">Chroogloeocystis siderophila 5.2 s.c.1</name>
    <dbReference type="NCBI Taxonomy" id="247279"/>
    <lineage>
        <taxon>Bacteria</taxon>
        <taxon>Bacillati</taxon>
        <taxon>Cyanobacteriota</taxon>
        <taxon>Cyanophyceae</taxon>
        <taxon>Oscillatoriophycideae</taxon>
        <taxon>Chroococcales</taxon>
        <taxon>Chroococcaceae</taxon>
        <taxon>Chroogloeocystis</taxon>
    </lineage>
</organism>
<dbReference type="Proteomes" id="UP000185984">
    <property type="component" value="Unassembled WGS sequence"/>
</dbReference>
<accession>A0A1U7HVV2</accession>
<protein>
    <submittedName>
        <fullName evidence="2">Uncharacterized protein</fullName>
    </submittedName>
</protein>
<feature type="signal peptide" evidence="1">
    <location>
        <begin position="1"/>
        <end position="26"/>
    </location>
</feature>
<gene>
    <name evidence="2" type="ORF">NIES1031_07355</name>
</gene>
<evidence type="ECO:0000313" key="2">
    <source>
        <dbReference type="EMBL" id="OKH27724.1"/>
    </source>
</evidence>
<feature type="chain" id="PRO_5013092376" evidence="1">
    <location>
        <begin position="27"/>
        <end position="143"/>
    </location>
</feature>
<dbReference type="EMBL" id="MRCC01000005">
    <property type="protein sequence ID" value="OKH27724.1"/>
    <property type="molecule type" value="Genomic_DNA"/>
</dbReference>
<proteinExistence type="predicted"/>
<keyword evidence="1" id="KW-0732">Signal</keyword>